<comment type="caution">
    <text evidence="8">The sequence shown here is derived from an EMBL/GenBank/DDBJ whole genome shotgun (WGS) entry which is preliminary data.</text>
</comment>
<keyword evidence="9" id="KW-1185">Reference proteome</keyword>
<evidence type="ECO:0000259" key="7">
    <source>
        <dbReference type="PROSITE" id="PS50850"/>
    </source>
</evidence>
<accession>A0ABQ9F6L3</accession>
<feature type="transmembrane region" description="Helical" evidence="6">
    <location>
        <begin position="285"/>
        <end position="304"/>
    </location>
</feature>
<feature type="transmembrane region" description="Helical" evidence="6">
    <location>
        <begin position="130"/>
        <end position="153"/>
    </location>
</feature>
<keyword evidence="3 6" id="KW-0812">Transmembrane</keyword>
<feature type="transmembrane region" description="Helical" evidence="6">
    <location>
        <begin position="399"/>
        <end position="417"/>
    </location>
</feature>
<evidence type="ECO:0000256" key="1">
    <source>
        <dbReference type="ARBA" id="ARBA00004141"/>
    </source>
</evidence>
<feature type="transmembrane region" description="Helical" evidence="6">
    <location>
        <begin position="487"/>
        <end position="508"/>
    </location>
</feature>
<keyword evidence="4 6" id="KW-1133">Transmembrane helix</keyword>
<evidence type="ECO:0000256" key="2">
    <source>
        <dbReference type="ARBA" id="ARBA00022448"/>
    </source>
</evidence>
<dbReference type="InterPro" id="IPR020846">
    <property type="entry name" value="MFS_dom"/>
</dbReference>
<feature type="transmembrane region" description="Helical" evidence="6">
    <location>
        <begin position="201"/>
        <end position="224"/>
    </location>
</feature>
<feature type="domain" description="Major facilitator superfamily (MFS) profile" evidence="7">
    <location>
        <begin position="130"/>
        <end position="511"/>
    </location>
</feature>
<feature type="transmembrane region" description="Helical" evidence="6">
    <location>
        <begin position="165"/>
        <end position="189"/>
    </location>
</feature>
<evidence type="ECO:0000313" key="9">
    <source>
        <dbReference type="Proteomes" id="UP001217089"/>
    </source>
</evidence>
<keyword evidence="2" id="KW-0813">Transport</keyword>
<proteinExistence type="predicted"/>
<dbReference type="SUPFAM" id="SSF103473">
    <property type="entry name" value="MFS general substrate transporter"/>
    <property type="match status" value="1"/>
</dbReference>
<evidence type="ECO:0000256" key="6">
    <source>
        <dbReference type="SAM" id="Phobius"/>
    </source>
</evidence>
<evidence type="ECO:0000256" key="5">
    <source>
        <dbReference type="ARBA" id="ARBA00023136"/>
    </source>
</evidence>
<protein>
    <recommendedName>
        <fullName evidence="7">Major facilitator superfamily (MFS) profile domain-containing protein</fullName>
    </recommendedName>
</protein>
<evidence type="ECO:0000313" key="8">
    <source>
        <dbReference type="EMBL" id="KAJ8312993.1"/>
    </source>
</evidence>
<dbReference type="Pfam" id="PF07690">
    <property type="entry name" value="MFS_1"/>
    <property type="match status" value="1"/>
</dbReference>
<dbReference type="InterPro" id="IPR036259">
    <property type="entry name" value="MFS_trans_sf"/>
</dbReference>
<dbReference type="PROSITE" id="PS50850">
    <property type="entry name" value="MFS"/>
    <property type="match status" value="1"/>
</dbReference>
<evidence type="ECO:0000256" key="3">
    <source>
        <dbReference type="ARBA" id="ARBA00022692"/>
    </source>
</evidence>
<dbReference type="Proteomes" id="UP001217089">
    <property type="component" value="Unassembled WGS sequence"/>
</dbReference>
<dbReference type="Gene3D" id="1.20.1250.20">
    <property type="entry name" value="MFS general substrate transporter like domains"/>
    <property type="match status" value="1"/>
</dbReference>
<comment type="subcellular location">
    <subcellularLocation>
        <location evidence="1">Membrane</location>
        <topology evidence="1">Multi-pass membrane protein</topology>
    </subcellularLocation>
</comment>
<gene>
    <name evidence="8" type="ORF">KUTeg_010366</name>
</gene>
<keyword evidence="5 6" id="KW-0472">Membrane</keyword>
<organism evidence="8 9">
    <name type="scientific">Tegillarca granosa</name>
    <name type="common">Malaysian cockle</name>
    <name type="synonym">Anadara granosa</name>
    <dbReference type="NCBI Taxonomy" id="220873"/>
    <lineage>
        <taxon>Eukaryota</taxon>
        <taxon>Metazoa</taxon>
        <taxon>Spiralia</taxon>
        <taxon>Lophotrochozoa</taxon>
        <taxon>Mollusca</taxon>
        <taxon>Bivalvia</taxon>
        <taxon>Autobranchia</taxon>
        <taxon>Pteriomorphia</taxon>
        <taxon>Arcoida</taxon>
        <taxon>Arcoidea</taxon>
        <taxon>Arcidae</taxon>
        <taxon>Tegillarca</taxon>
    </lineage>
</organism>
<feature type="transmembrane region" description="Helical" evidence="6">
    <location>
        <begin position="367"/>
        <end position="392"/>
    </location>
</feature>
<dbReference type="PANTHER" id="PTHR23511:SF45">
    <property type="entry name" value="SVOP LIKE"/>
    <property type="match status" value="1"/>
</dbReference>
<reference evidence="8 9" key="1">
    <citation type="submission" date="2022-12" db="EMBL/GenBank/DDBJ databases">
        <title>Chromosome-level genome of Tegillarca granosa.</title>
        <authorList>
            <person name="Kim J."/>
        </authorList>
    </citation>
    <scope>NUCLEOTIDE SEQUENCE [LARGE SCALE GENOMIC DNA]</scope>
    <source>
        <strain evidence="8">Teg-2019</strain>
        <tissue evidence="8">Adductor muscle</tissue>
    </source>
</reference>
<dbReference type="EMBL" id="JARBDR010000440">
    <property type="protein sequence ID" value="KAJ8312993.1"/>
    <property type="molecule type" value="Genomic_DNA"/>
</dbReference>
<feature type="transmembrane region" description="Helical" evidence="6">
    <location>
        <begin position="423"/>
        <end position="445"/>
    </location>
</feature>
<feature type="transmembrane region" description="Helical" evidence="6">
    <location>
        <begin position="261"/>
        <end position="278"/>
    </location>
</feature>
<dbReference type="PANTHER" id="PTHR23511">
    <property type="entry name" value="SYNAPTIC VESICLE GLYCOPROTEIN 2"/>
    <property type="match status" value="1"/>
</dbReference>
<dbReference type="InterPro" id="IPR011701">
    <property type="entry name" value="MFS"/>
</dbReference>
<name>A0ABQ9F6L3_TEGGR</name>
<sequence>METLIGDFATGGGRNTGGHQRVKYTKLTDDEDHSDDFDDDDKDLVMIYIYTNFDTPIPNVATASILTGPLQLLPDFIYMRQHIELEAVDLELKDSTGTSSDEDTTPGAPPCKRFTVEEAVESVGFGFFQILLFIQCGLFTAADALEMMLLAVLSPVLRCEWGLDHYHVAFITTVVFVGMCFMAPVWGLMGDKFGRQKTLTLVTFWIGYFGLLTAFSPSFTWILILRCLVGGGLAGSPQSFALLTEYLPSRYRAKMLNLTQISWASGTMFEITIAALVIPTLGWRWLLVLSAVPSFIIIITLKFLPESARYLVAADRKKDAIKILEKAAKINKTSLPEGTLKHSRSIKRGEPRDLFSSQYLRTTLQLWLLWFVTAFSYYGMVLATLPLNLLLVDLVGRRWTGAVNLGGCALFFILLQLDVPQKVLTFFMFVVRGFSSGMFNFVYIYTAEVYPTTIRTLGIGVSSSFARVGAMITPFVAQVLLDTSLTAAVWVYGCGCIAAAICAVMLPIETKGRELPWGGGGMGSTLIPLAINDVIGSDLTEL</sequence>
<evidence type="ECO:0000256" key="4">
    <source>
        <dbReference type="ARBA" id="ARBA00022989"/>
    </source>
</evidence>